<gene>
    <name evidence="2" type="ORF">UFOVP17_23</name>
</gene>
<sequence>MKYMIYCHLRNDTNEIFYIGKGQKNRPYDSNGRNKHWKNIASKHGFTVQILSYFESEIDAYNEEKKLIAKYKSLGFALANLTDGGEGALGMPKSDETKRKISESKIGVKNPLIVGELNPAFKKEVRLKKSISMKNFYSNGGINPMTGKKRNDLSDYNKSHPKIGLNNHKSKSIIVNNVKYESILLASKATGIGNATLRWRAINASDKFNTYFDSAVS</sequence>
<reference evidence="2" key="1">
    <citation type="submission" date="2020-04" db="EMBL/GenBank/DDBJ databases">
        <authorList>
            <person name="Chiriac C."/>
            <person name="Salcher M."/>
            <person name="Ghai R."/>
            <person name="Kavagutti S V."/>
        </authorList>
    </citation>
    <scope>NUCLEOTIDE SEQUENCE</scope>
</reference>
<name>A0A6J5KKS6_9CAUD</name>
<proteinExistence type="predicted"/>
<dbReference type="Pfam" id="PF07460">
    <property type="entry name" value="NUMOD3"/>
    <property type="match status" value="1"/>
</dbReference>
<protein>
    <submittedName>
        <fullName evidence="2">Nuclease associated modular domain 3</fullName>
    </submittedName>
</protein>
<feature type="domain" description="Nuclease associated modular" evidence="1">
    <location>
        <begin position="92"/>
        <end position="112"/>
    </location>
</feature>
<dbReference type="SUPFAM" id="SSF64496">
    <property type="entry name" value="DNA-binding domain of intron-encoded endonucleases"/>
    <property type="match status" value="1"/>
</dbReference>
<accession>A0A6J5KKS6</accession>
<dbReference type="InterPro" id="IPR003611">
    <property type="entry name" value="NUMOD3"/>
</dbReference>
<evidence type="ECO:0000313" key="2">
    <source>
        <dbReference type="EMBL" id="CAB4121893.1"/>
    </source>
</evidence>
<organism evidence="2">
    <name type="scientific">uncultured Caudovirales phage</name>
    <dbReference type="NCBI Taxonomy" id="2100421"/>
    <lineage>
        <taxon>Viruses</taxon>
        <taxon>Duplodnaviria</taxon>
        <taxon>Heunggongvirae</taxon>
        <taxon>Uroviricota</taxon>
        <taxon>Caudoviricetes</taxon>
        <taxon>Peduoviridae</taxon>
        <taxon>Maltschvirus</taxon>
        <taxon>Maltschvirus maltsch</taxon>
    </lineage>
</organism>
<dbReference type="EMBL" id="LR796154">
    <property type="protein sequence ID" value="CAB4121893.1"/>
    <property type="molecule type" value="Genomic_DNA"/>
</dbReference>
<dbReference type="GO" id="GO:0003677">
    <property type="term" value="F:DNA binding"/>
    <property type="evidence" value="ECO:0007669"/>
    <property type="project" value="InterPro"/>
</dbReference>
<evidence type="ECO:0000259" key="1">
    <source>
        <dbReference type="Pfam" id="PF07460"/>
    </source>
</evidence>